<dbReference type="NCBIfam" id="TIGR01141">
    <property type="entry name" value="hisC"/>
    <property type="match status" value="1"/>
</dbReference>
<comment type="pathway">
    <text evidence="2">Amino-acid biosynthesis; L-histidine biosynthesis; L-histidine from 5-phospho-alpha-D-ribose 1-diphosphate: step 7/9.</text>
</comment>
<dbReference type="InterPro" id="IPR005861">
    <property type="entry name" value="HisP_aminotrans"/>
</dbReference>
<dbReference type="PROSITE" id="PS00599">
    <property type="entry name" value="AA_TRANSFER_CLASS_2"/>
    <property type="match status" value="1"/>
</dbReference>
<dbReference type="Gene3D" id="3.40.640.10">
    <property type="entry name" value="Type I PLP-dependent aspartate aminotransferase-like (Major domain)"/>
    <property type="match status" value="1"/>
</dbReference>
<dbReference type="SUPFAM" id="SSF53383">
    <property type="entry name" value="PLP-dependent transferases"/>
    <property type="match status" value="1"/>
</dbReference>
<dbReference type="AlphaFoldDB" id="A0A067M3S3"/>
<evidence type="ECO:0000256" key="7">
    <source>
        <dbReference type="ARBA" id="ARBA00022679"/>
    </source>
</evidence>
<keyword evidence="7" id="KW-0808">Transferase</keyword>
<name>A0A067M3S3_BOTB1</name>
<dbReference type="EMBL" id="KL198068">
    <property type="protein sequence ID" value="KDQ10413.1"/>
    <property type="molecule type" value="Genomic_DNA"/>
</dbReference>
<dbReference type="FunCoup" id="A0A067M3S3">
    <property type="interactions" value="125"/>
</dbReference>
<evidence type="ECO:0000313" key="14">
    <source>
        <dbReference type="Proteomes" id="UP000027195"/>
    </source>
</evidence>
<keyword evidence="6" id="KW-0028">Amino-acid biosynthesis</keyword>
<dbReference type="EC" id="2.6.1.9" evidence="4"/>
<keyword evidence="5" id="KW-0032">Aminotransferase</keyword>
<reference evidence="14" key="1">
    <citation type="journal article" date="2014" name="Proc. Natl. Acad. Sci. U.S.A.">
        <title>Extensive sampling of basidiomycete genomes demonstrates inadequacy of the white-rot/brown-rot paradigm for wood decay fungi.</title>
        <authorList>
            <person name="Riley R."/>
            <person name="Salamov A.A."/>
            <person name="Brown D.W."/>
            <person name="Nagy L.G."/>
            <person name="Floudas D."/>
            <person name="Held B.W."/>
            <person name="Levasseur A."/>
            <person name="Lombard V."/>
            <person name="Morin E."/>
            <person name="Otillar R."/>
            <person name="Lindquist E.A."/>
            <person name="Sun H."/>
            <person name="LaButti K.M."/>
            <person name="Schmutz J."/>
            <person name="Jabbour D."/>
            <person name="Luo H."/>
            <person name="Baker S.E."/>
            <person name="Pisabarro A.G."/>
            <person name="Walton J.D."/>
            <person name="Blanchette R.A."/>
            <person name="Henrissat B."/>
            <person name="Martin F."/>
            <person name="Cullen D."/>
            <person name="Hibbett D.S."/>
            <person name="Grigoriev I.V."/>
        </authorList>
    </citation>
    <scope>NUCLEOTIDE SEQUENCE [LARGE SCALE GENOMIC DNA]</scope>
    <source>
        <strain evidence="14">FD-172 SS1</strain>
    </source>
</reference>
<dbReference type="InParanoid" id="A0A067M3S3"/>
<evidence type="ECO:0000256" key="1">
    <source>
        <dbReference type="ARBA" id="ARBA00001933"/>
    </source>
</evidence>
<keyword evidence="9" id="KW-0368">Histidine biosynthesis</keyword>
<evidence type="ECO:0000256" key="3">
    <source>
        <dbReference type="ARBA" id="ARBA00008392"/>
    </source>
</evidence>
<evidence type="ECO:0000313" key="13">
    <source>
        <dbReference type="EMBL" id="KDQ10413.1"/>
    </source>
</evidence>
<dbReference type="InterPro" id="IPR001917">
    <property type="entry name" value="Aminotrans_II_pyridoxalP_BS"/>
</dbReference>
<dbReference type="GO" id="GO:0004400">
    <property type="term" value="F:histidinol-phosphate transaminase activity"/>
    <property type="evidence" value="ECO:0007669"/>
    <property type="project" value="UniProtKB-EC"/>
</dbReference>
<keyword evidence="8" id="KW-0663">Pyridoxal phosphate</keyword>
<comment type="catalytic activity">
    <reaction evidence="11">
        <text>L-histidinol phosphate + 2-oxoglutarate = 3-(imidazol-4-yl)-2-oxopropyl phosphate + L-glutamate</text>
        <dbReference type="Rhea" id="RHEA:23744"/>
        <dbReference type="ChEBI" id="CHEBI:16810"/>
        <dbReference type="ChEBI" id="CHEBI:29985"/>
        <dbReference type="ChEBI" id="CHEBI:57766"/>
        <dbReference type="ChEBI" id="CHEBI:57980"/>
        <dbReference type="EC" id="2.6.1.9"/>
    </reaction>
</comment>
<dbReference type="InterPro" id="IPR015424">
    <property type="entry name" value="PyrdxlP-dep_Trfase"/>
</dbReference>
<dbReference type="Proteomes" id="UP000027195">
    <property type="component" value="Unassembled WGS sequence"/>
</dbReference>
<evidence type="ECO:0000256" key="10">
    <source>
        <dbReference type="ARBA" id="ARBA00030262"/>
    </source>
</evidence>
<evidence type="ECO:0000256" key="9">
    <source>
        <dbReference type="ARBA" id="ARBA00023102"/>
    </source>
</evidence>
<dbReference type="HAMAP" id="MF_01023">
    <property type="entry name" value="HisC_aminotrans_2"/>
    <property type="match status" value="1"/>
</dbReference>
<evidence type="ECO:0000259" key="12">
    <source>
        <dbReference type="Pfam" id="PF00155"/>
    </source>
</evidence>
<dbReference type="GO" id="GO:0000105">
    <property type="term" value="P:L-histidine biosynthetic process"/>
    <property type="evidence" value="ECO:0007669"/>
    <property type="project" value="UniProtKB-KW"/>
</dbReference>
<sequence length="402" mass="43504">MPIHGLKPSSAPIYPPHFDIEAVVRPNILSLHPYRCARDDYQSGILLDANENALGHSIPPTASAEEAETFDKLSLNRYPDPMQSEIKTLFANLRGLSSPDQVFLGVGSDEVVDLLMRVCCVPGKDKILICPPTYGMYSVCAQVNDLKVVKVPLETDGGAFQLRMGEIQKAVADDSSIKLIFFCSPGNPTGTLIPLSDIERILEDPNFKGIVIVDEAYIDFSGDDASAVSLVKRYANLCVLQTLSKAFGLAAIRLGFALAQPPLIQVLTNTKAPYNISSLTASLALRALSPEGLVLMHEKVKTLLSSRAALLSALADMKPLGLGDVIGGNHANFVVLPILDKKGGTRPDNGRALQVYKRLAEERGVVIRYRGTEVGCEGCVRITVGAEEENRVLLERLAELLK</sequence>
<accession>A0A067M3S3</accession>
<dbReference type="HOGENOM" id="CLU_017584_3_1_1"/>
<keyword evidence="14" id="KW-1185">Reference proteome</keyword>
<organism evidence="13 14">
    <name type="scientific">Botryobasidium botryosum (strain FD-172 SS1)</name>
    <dbReference type="NCBI Taxonomy" id="930990"/>
    <lineage>
        <taxon>Eukaryota</taxon>
        <taxon>Fungi</taxon>
        <taxon>Dikarya</taxon>
        <taxon>Basidiomycota</taxon>
        <taxon>Agaricomycotina</taxon>
        <taxon>Agaricomycetes</taxon>
        <taxon>Cantharellales</taxon>
        <taxon>Botryobasidiaceae</taxon>
        <taxon>Botryobasidium</taxon>
    </lineage>
</organism>
<dbReference type="InterPro" id="IPR015422">
    <property type="entry name" value="PyrdxlP-dep_Trfase_small"/>
</dbReference>
<dbReference type="GO" id="GO:0030170">
    <property type="term" value="F:pyridoxal phosphate binding"/>
    <property type="evidence" value="ECO:0007669"/>
    <property type="project" value="InterPro"/>
</dbReference>
<feature type="domain" description="Aminotransferase class I/classII large" evidence="12">
    <location>
        <begin position="45"/>
        <end position="397"/>
    </location>
</feature>
<gene>
    <name evidence="13" type="ORF">BOTBODRAFT_136964</name>
</gene>
<evidence type="ECO:0000256" key="8">
    <source>
        <dbReference type="ARBA" id="ARBA00022898"/>
    </source>
</evidence>
<evidence type="ECO:0000256" key="5">
    <source>
        <dbReference type="ARBA" id="ARBA00022576"/>
    </source>
</evidence>
<dbReference type="Pfam" id="PF00155">
    <property type="entry name" value="Aminotran_1_2"/>
    <property type="match status" value="1"/>
</dbReference>
<comment type="similarity">
    <text evidence="3">Belongs to the class-II pyridoxal-phosphate-dependent aminotransferase family.</text>
</comment>
<evidence type="ECO:0000256" key="11">
    <source>
        <dbReference type="ARBA" id="ARBA00047481"/>
    </source>
</evidence>
<dbReference type="InterPro" id="IPR015421">
    <property type="entry name" value="PyrdxlP-dep_Trfase_major"/>
</dbReference>
<dbReference type="InterPro" id="IPR004839">
    <property type="entry name" value="Aminotransferase_I/II_large"/>
</dbReference>
<dbReference type="STRING" id="930990.A0A067M3S3"/>
<comment type="cofactor">
    <cofactor evidence="1">
        <name>pyridoxal 5'-phosphate</name>
        <dbReference type="ChEBI" id="CHEBI:597326"/>
    </cofactor>
</comment>
<evidence type="ECO:0000256" key="6">
    <source>
        <dbReference type="ARBA" id="ARBA00022605"/>
    </source>
</evidence>
<evidence type="ECO:0000256" key="2">
    <source>
        <dbReference type="ARBA" id="ARBA00005011"/>
    </source>
</evidence>
<evidence type="ECO:0000256" key="4">
    <source>
        <dbReference type="ARBA" id="ARBA00012748"/>
    </source>
</evidence>
<dbReference type="Gene3D" id="3.90.1150.10">
    <property type="entry name" value="Aspartate Aminotransferase, domain 1"/>
    <property type="match status" value="1"/>
</dbReference>
<dbReference type="OrthoDB" id="2015537at2759"/>
<dbReference type="CDD" id="cd00609">
    <property type="entry name" value="AAT_like"/>
    <property type="match status" value="1"/>
</dbReference>
<protein>
    <recommendedName>
        <fullName evidence="4">histidinol-phosphate transaminase</fullName>
        <ecNumber evidence="4">2.6.1.9</ecNumber>
    </recommendedName>
    <alternativeName>
        <fullName evidence="10">Imidazole acetol-phosphate transaminase</fullName>
    </alternativeName>
</protein>
<dbReference type="PANTHER" id="PTHR42885">
    <property type="entry name" value="HISTIDINOL-PHOSPHATE AMINOTRANSFERASE-RELATED"/>
    <property type="match status" value="1"/>
</dbReference>
<proteinExistence type="inferred from homology"/>
<dbReference type="PANTHER" id="PTHR42885:SF2">
    <property type="entry name" value="HISTIDINOL-PHOSPHATE AMINOTRANSFERASE"/>
    <property type="match status" value="1"/>
</dbReference>